<comment type="similarity">
    <text evidence="3">Belongs to the cation transport ATPase (P-type) (TC 3.A.3) family. Type IIIB subfamily.</text>
</comment>
<evidence type="ECO:0000313" key="21">
    <source>
        <dbReference type="Proteomes" id="UP000000323"/>
    </source>
</evidence>
<dbReference type="InterPro" id="IPR023299">
    <property type="entry name" value="ATPase_P-typ_cyto_dom_N"/>
</dbReference>
<dbReference type="InterPro" id="IPR006068">
    <property type="entry name" value="ATPase_P-typ_cation-transptr_C"/>
</dbReference>
<dbReference type="InterPro" id="IPR006415">
    <property type="entry name" value="P-type_ATPase_IIIB"/>
</dbReference>
<dbReference type="Gene3D" id="1.20.1110.10">
    <property type="entry name" value="Calcium-transporting ATPase, transmembrane domain"/>
    <property type="match status" value="1"/>
</dbReference>
<feature type="transmembrane region" description="Helical" evidence="18">
    <location>
        <begin position="38"/>
        <end position="60"/>
    </location>
</feature>
<keyword evidence="8" id="KW-0597">Phosphoprotein</keyword>
<dbReference type="GO" id="GO:0015444">
    <property type="term" value="F:P-type magnesium transporter activity"/>
    <property type="evidence" value="ECO:0007669"/>
    <property type="project" value="UniProtKB-EC"/>
</dbReference>
<dbReference type="PROSITE" id="PS00154">
    <property type="entry name" value="ATPASE_E1_E2"/>
    <property type="match status" value="1"/>
</dbReference>
<dbReference type="HOGENOM" id="CLU_002360_6_3_0"/>
<dbReference type="SUPFAM" id="SSF81653">
    <property type="entry name" value="Calcium ATPase, transduction domain A"/>
    <property type="match status" value="1"/>
</dbReference>
<evidence type="ECO:0000256" key="1">
    <source>
        <dbReference type="ARBA" id="ARBA00003954"/>
    </source>
</evidence>
<accession>D1CI82</accession>
<dbReference type="Gene3D" id="3.40.50.1000">
    <property type="entry name" value="HAD superfamily/HAD-like"/>
    <property type="match status" value="1"/>
</dbReference>
<dbReference type="AlphaFoldDB" id="D1CI82"/>
<evidence type="ECO:0000256" key="18">
    <source>
        <dbReference type="SAM" id="Phobius"/>
    </source>
</evidence>
<dbReference type="RefSeq" id="WP_012876484.1">
    <property type="nucleotide sequence ID" value="NC_013526.1"/>
</dbReference>
<keyword evidence="12" id="KW-0460">Magnesium</keyword>
<keyword evidence="6" id="KW-1003">Cell membrane</keyword>
<keyword evidence="9 18" id="KW-0812">Transmembrane</keyword>
<feature type="transmembrane region" description="Helical" evidence="18">
    <location>
        <begin position="66"/>
        <end position="84"/>
    </location>
</feature>
<dbReference type="InterPro" id="IPR059000">
    <property type="entry name" value="ATPase_P-type_domA"/>
</dbReference>
<dbReference type="Pfam" id="PF00122">
    <property type="entry name" value="E1-E2_ATPase"/>
    <property type="match status" value="1"/>
</dbReference>
<feature type="transmembrane region" description="Helical" evidence="18">
    <location>
        <begin position="717"/>
        <end position="737"/>
    </location>
</feature>
<dbReference type="OrthoDB" id="9760364at2"/>
<feature type="transmembrane region" description="Helical" evidence="18">
    <location>
        <begin position="212"/>
        <end position="233"/>
    </location>
</feature>
<dbReference type="GO" id="GO:0005886">
    <property type="term" value="C:plasma membrane"/>
    <property type="evidence" value="ECO:0007669"/>
    <property type="project" value="UniProtKB-SubCell"/>
</dbReference>
<comment type="function">
    <text evidence="1">Mediates magnesium influx to the cytosol.</text>
</comment>
<dbReference type="InterPro" id="IPR044492">
    <property type="entry name" value="P_typ_ATPase_HD_dom"/>
</dbReference>
<keyword evidence="11" id="KW-0067">ATP-binding</keyword>
<evidence type="ECO:0000256" key="3">
    <source>
        <dbReference type="ARBA" id="ARBA00008746"/>
    </source>
</evidence>
<dbReference type="Gene3D" id="3.40.1110.10">
    <property type="entry name" value="Calcium-transporting ATPase, cytoplasmic domain N"/>
    <property type="match status" value="1"/>
</dbReference>
<gene>
    <name evidence="20" type="ordered locus">Tter_2564</name>
</gene>
<dbReference type="InterPro" id="IPR018303">
    <property type="entry name" value="ATPase_P-typ_P_site"/>
</dbReference>
<evidence type="ECO:0000256" key="7">
    <source>
        <dbReference type="ARBA" id="ARBA00022519"/>
    </source>
</evidence>
<evidence type="ECO:0000256" key="16">
    <source>
        <dbReference type="ARBA" id="ARBA00029806"/>
    </source>
</evidence>
<dbReference type="Proteomes" id="UP000000323">
    <property type="component" value="Chromosome 2"/>
</dbReference>
<keyword evidence="13" id="KW-1278">Translocase</keyword>
<dbReference type="PANTHER" id="PTHR42861">
    <property type="entry name" value="CALCIUM-TRANSPORTING ATPASE"/>
    <property type="match status" value="1"/>
</dbReference>
<feature type="transmembrane region" description="Helical" evidence="18">
    <location>
        <begin position="779"/>
        <end position="799"/>
    </location>
</feature>
<evidence type="ECO:0000256" key="2">
    <source>
        <dbReference type="ARBA" id="ARBA00004429"/>
    </source>
</evidence>
<evidence type="ECO:0000256" key="13">
    <source>
        <dbReference type="ARBA" id="ARBA00022967"/>
    </source>
</evidence>
<evidence type="ECO:0000256" key="9">
    <source>
        <dbReference type="ARBA" id="ARBA00022692"/>
    </source>
</evidence>
<dbReference type="STRING" id="525904.Tter_2564"/>
<keyword evidence="14 18" id="KW-1133">Transmembrane helix</keyword>
<dbReference type="GO" id="GO:0005524">
    <property type="term" value="F:ATP binding"/>
    <property type="evidence" value="ECO:0007669"/>
    <property type="project" value="UniProtKB-KW"/>
</dbReference>
<dbReference type="InterPro" id="IPR004014">
    <property type="entry name" value="ATPase_P-typ_cation-transptr_N"/>
</dbReference>
<dbReference type="SFLD" id="SFLDG00002">
    <property type="entry name" value="C1.7:_P-type_atpase_like"/>
    <property type="match status" value="1"/>
</dbReference>
<dbReference type="SMART" id="SM00831">
    <property type="entry name" value="Cation_ATPase_N"/>
    <property type="match status" value="1"/>
</dbReference>
<keyword evidence="21" id="KW-1185">Reference proteome</keyword>
<dbReference type="InterPro" id="IPR023298">
    <property type="entry name" value="ATPase_P-typ_TM_dom_sf"/>
</dbReference>
<evidence type="ECO:0000256" key="10">
    <source>
        <dbReference type="ARBA" id="ARBA00022741"/>
    </source>
</evidence>
<evidence type="ECO:0000256" key="8">
    <source>
        <dbReference type="ARBA" id="ARBA00022553"/>
    </source>
</evidence>
<dbReference type="SFLD" id="SFLDF00027">
    <property type="entry name" value="p-type_atpase"/>
    <property type="match status" value="1"/>
</dbReference>
<comment type="subcellular location">
    <subcellularLocation>
        <location evidence="2">Cell inner membrane</location>
        <topology evidence="2">Multi-pass membrane protein</topology>
    </subcellularLocation>
</comment>
<dbReference type="SFLD" id="SFLDS00003">
    <property type="entry name" value="Haloacid_Dehalogenase"/>
    <property type="match status" value="1"/>
</dbReference>
<dbReference type="NCBIfam" id="TIGR01494">
    <property type="entry name" value="ATPase_P-type"/>
    <property type="match status" value="2"/>
</dbReference>
<dbReference type="NCBIfam" id="TIGR01524">
    <property type="entry name" value="ATPase-IIIB_Mg"/>
    <property type="match status" value="1"/>
</dbReference>
<dbReference type="Gene3D" id="2.70.150.10">
    <property type="entry name" value="Calcium-transporting ATPase, cytoplasmic transduction domain A"/>
    <property type="match status" value="1"/>
</dbReference>
<dbReference type="GO" id="GO:0016887">
    <property type="term" value="F:ATP hydrolysis activity"/>
    <property type="evidence" value="ECO:0007669"/>
    <property type="project" value="InterPro"/>
</dbReference>
<proteinExistence type="inferred from homology"/>
<dbReference type="SUPFAM" id="SSF81665">
    <property type="entry name" value="Calcium ATPase, transmembrane domain M"/>
    <property type="match status" value="1"/>
</dbReference>
<dbReference type="InterPro" id="IPR001757">
    <property type="entry name" value="P_typ_ATPase"/>
</dbReference>
<feature type="transmembrane region" description="Helical" evidence="18">
    <location>
        <begin position="245"/>
        <end position="269"/>
    </location>
</feature>
<dbReference type="Pfam" id="PF13246">
    <property type="entry name" value="Cation_ATPase"/>
    <property type="match status" value="1"/>
</dbReference>
<name>D1CI82_THET1</name>
<comment type="catalytic activity">
    <reaction evidence="17">
        <text>Mg(2+)(out) + ATP + H2O = Mg(2+)(in) + ADP + phosphate + H(+)</text>
        <dbReference type="Rhea" id="RHEA:10260"/>
        <dbReference type="ChEBI" id="CHEBI:15377"/>
        <dbReference type="ChEBI" id="CHEBI:15378"/>
        <dbReference type="ChEBI" id="CHEBI:18420"/>
        <dbReference type="ChEBI" id="CHEBI:30616"/>
        <dbReference type="ChEBI" id="CHEBI:43474"/>
        <dbReference type="ChEBI" id="CHEBI:456216"/>
        <dbReference type="EC" id="7.2.2.14"/>
    </reaction>
</comment>
<feature type="transmembrane region" description="Helical" evidence="18">
    <location>
        <begin position="685"/>
        <end position="705"/>
    </location>
</feature>
<dbReference type="PRINTS" id="PR01836">
    <property type="entry name" value="MGATPASE"/>
</dbReference>
<evidence type="ECO:0000256" key="15">
    <source>
        <dbReference type="ARBA" id="ARBA00023136"/>
    </source>
</evidence>
<keyword evidence="15 18" id="KW-0472">Membrane</keyword>
<dbReference type="InterPro" id="IPR008250">
    <property type="entry name" value="ATPase_P-typ_transduc_dom_A_sf"/>
</dbReference>
<dbReference type="InterPro" id="IPR023214">
    <property type="entry name" value="HAD_sf"/>
</dbReference>
<sequence length="826" mass="88641">MGERQLSDLSEREARRRLREVGPNEPVQGRRVGAVGRLLAPLANPLSLLLLTAAGASALVGEQVNAAIIVAMVMLSSALSYLQIHRSQRAIERLRAQAVPTAKVLRDGTWRVVPRREVVPGDLVRLVAGDPVPADGWLLVSEGLQVQESVLTGESLPVEKPPGRDSRVYLGTYVVSGSGVVRVTATGARTQFGEIAARLSERQPETEFERGLRTFSVLILRVIVFLVGFVLMASLMRRRDPLEALLFSVALAVGLTPEFLPMVTTIALAHGAMRMASHRVIVKHLPAIQNLGSIDVLCSDKTGTLTTGEMRLVEHLDALGSPSDRVLELALLNSYYSAGADNPLDAAILAHVKAPAPSYIKVRELPFDFDRRRLSVMLEGSEGYLLVTKGAPESVLPICSSYEAGGEVLPLDEAARERCLQAPERLGALGHRVLAVAYKLMDQPSQLAESKLVLAGFLAFLDPPLDDAGSSIAALAADGVKVKILTGDSELVARHVCASVGVDASRVVLGAQVDALDDAGLGRLAEDVQVFARVSPAQKSRIILALRGRGHVVGYLGDGINDAPALRNADVGISAAKGAEVAKDAADVVLSERSLRVLHEGIVHGRRAFGNVMKYILMGTSSNFGNVISMAAAAVLLPFLPLLPTQVLLNNFLYDLAQVSIPTDNVDPTFVRKPRRWDLGLVREFMLVMGPVSSGFDLLTFAVLLKLFHSSESMFHTGWFVESLATQTLVVLVIRTFGNPLASLPSKPLAATVASVVLLGMALPYSPLAGKLGFVPLPAGYLLILACLVAAYLIVTELVKRWLYSRHLGRPRNSTLQGQPDREGRA</sequence>
<evidence type="ECO:0000259" key="19">
    <source>
        <dbReference type="SMART" id="SM00831"/>
    </source>
</evidence>
<organism evidence="20 21">
    <name type="scientific">Thermobaculum terrenum (strain ATCC BAA-798 / CCMEE 7001 / YNP1)</name>
    <dbReference type="NCBI Taxonomy" id="525904"/>
    <lineage>
        <taxon>Bacteria</taxon>
        <taxon>Bacillati</taxon>
        <taxon>Chloroflexota</taxon>
        <taxon>Chloroflexia</taxon>
        <taxon>Candidatus Thermobaculales</taxon>
        <taxon>Candidatus Thermobaculaceae</taxon>
        <taxon>Thermobaculum</taxon>
    </lineage>
</organism>
<protein>
    <recommendedName>
        <fullName evidence="5">Magnesium-transporting ATPase, P-type 1</fullName>
        <ecNumber evidence="4">7.2.2.14</ecNumber>
    </recommendedName>
    <alternativeName>
        <fullName evidence="16">Mg(2+) transport ATPase, P-type 1</fullName>
    </alternativeName>
</protein>
<dbReference type="eggNOG" id="COG0474">
    <property type="taxonomic scope" value="Bacteria"/>
</dbReference>
<dbReference type="SUPFAM" id="SSF56784">
    <property type="entry name" value="HAD-like"/>
    <property type="match status" value="1"/>
</dbReference>
<evidence type="ECO:0000256" key="14">
    <source>
        <dbReference type="ARBA" id="ARBA00022989"/>
    </source>
</evidence>
<reference evidence="21" key="1">
    <citation type="journal article" date="2010" name="Stand. Genomic Sci.">
        <title>Complete genome sequence of 'Thermobaculum terrenum' type strain (YNP1).</title>
        <authorList>
            <person name="Kiss H."/>
            <person name="Cleland D."/>
            <person name="Lapidus A."/>
            <person name="Lucas S."/>
            <person name="Glavina Del Rio T."/>
            <person name="Nolan M."/>
            <person name="Tice H."/>
            <person name="Han C."/>
            <person name="Goodwin L."/>
            <person name="Pitluck S."/>
            <person name="Liolios K."/>
            <person name="Ivanova N."/>
            <person name="Mavromatis K."/>
            <person name="Ovchinnikova G."/>
            <person name="Pati A."/>
            <person name="Chen A."/>
            <person name="Palaniappan K."/>
            <person name="Land M."/>
            <person name="Hauser L."/>
            <person name="Chang Y."/>
            <person name="Jeffries C."/>
            <person name="Lu M."/>
            <person name="Brettin T."/>
            <person name="Detter J."/>
            <person name="Goker M."/>
            <person name="Tindall B."/>
            <person name="Beck B."/>
            <person name="McDermott T."/>
            <person name="Woyke T."/>
            <person name="Bristow J."/>
            <person name="Eisen J."/>
            <person name="Markowitz V."/>
            <person name="Hugenholtz P."/>
            <person name="Kyrpides N."/>
            <person name="Klenk H."/>
            <person name="Cheng J."/>
        </authorList>
    </citation>
    <scope>NUCLEOTIDE SEQUENCE [LARGE SCALE GENOMIC DNA]</scope>
    <source>
        <strain evidence="21">ATCC BAA-798 / YNP1</strain>
    </source>
</reference>
<evidence type="ECO:0000256" key="6">
    <source>
        <dbReference type="ARBA" id="ARBA00022475"/>
    </source>
</evidence>
<evidence type="ECO:0000256" key="5">
    <source>
        <dbReference type="ARBA" id="ARBA00013555"/>
    </source>
</evidence>
<evidence type="ECO:0000256" key="11">
    <source>
        <dbReference type="ARBA" id="ARBA00022840"/>
    </source>
</evidence>
<evidence type="ECO:0000256" key="4">
    <source>
        <dbReference type="ARBA" id="ARBA00012786"/>
    </source>
</evidence>
<evidence type="ECO:0000256" key="17">
    <source>
        <dbReference type="ARBA" id="ARBA00047295"/>
    </source>
</evidence>
<dbReference type="Pfam" id="PF00689">
    <property type="entry name" value="Cation_ATPase_C"/>
    <property type="match status" value="1"/>
</dbReference>
<feature type="domain" description="Cation-transporting P-type ATPase N-terminal" evidence="19">
    <location>
        <begin position="2"/>
        <end position="62"/>
    </location>
</feature>
<evidence type="ECO:0000256" key="12">
    <source>
        <dbReference type="ARBA" id="ARBA00022842"/>
    </source>
</evidence>
<keyword evidence="7" id="KW-0997">Cell inner membrane</keyword>
<dbReference type="EC" id="7.2.2.14" evidence="4"/>
<dbReference type="Pfam" id="PF00690">
    <property type="entry name" value="Cation_ATPase_N"/>
    <property type="match status" value="1"/>
</dbReference>
<dbReference type="InterPro" id="IPR036412">
    <property type="entry name" value="HAD-like_sf"/>
</dbReference>
<dbReference type="KEGG" id="ttr:Tter_2564"/>
<evidence type="ECO:0000313" key="20">
    <source>
        <dbReference type="EMBL" id="ACZ43453.1"/>
    </source>
</evidence>
<keyword evidence="10" id="KW-0547">Nucleotide-binding</keyword>
<dbReference type="EMBL" id="CP001826">
    <property type="protein sequence ID" value="ACZ43453.1"/>
    <property type="molecule type" value="Genomic_DNA"/>
</dbReference>